<evidence type="ECO:0000313" key="9">
    <source>
        <dbReference type="EMBL" id="KZZ95731.1"/>
    </source>
</evidence>
<dbReference type="InterPro" id="IPR036864">
    <property type="entry name" value="Zn2-C6_fun-type_DNA-bd_sf"/>
</dbReference>
<dbReference type="CDD" id="cd12148">
    <property type="entry name" value="fungal_TF_MHR"/>
    <property type="match status" value="1"/>
</dbReference>
<dbReference type="EMBL" id="AZGZ01000004">
    <property type="protein sequence ID" value="KZZ95731.1"/>
    <property type="molecule type" value="Genomic_DNA"/>
</dbReference>
<dbReference type="InterPro" id="IPR001138">
    <property type="entry name" value="Zn2Cys6_DnaBD"/>
</dbReference>
<feature type="compositionally biased region" description="Polar residues" evidence="7">
    <location>
        <begin position="505"/>
        <end position="515"/>
    </location>
</feature>
<dbReference type="PROSITE" id="PS00463">
    <property type="entry name" value="ZN2_CY6_FUNGAL_1"/>
    <property type="match status" value="1"/>
</dbReference>
<dbReference type="GO" id="GO:0006351">
    <property type="term" value="P:DNA-templated transcription"/>
    <property type="evidence" value="ECO:0007669"/>
    <property type="project" value="InterPro"/>
</dbReference>
<evidence type="ECO:0000256" key="1">
    <source>
        <dbReference type="ARBA" id="ARBA00004123"/>
    </source>
</evidence>
<feature type="compositionally biased region" description="Polar residues" evidence="7">
    <location>
        <begin position="1129"/>
        <end position="1143"/>
    </location>
</feature>
<gene>
    <name evidence="9" type="ORF">AAP_01407</name>
</gene>
<dbReference type="Proteomes" id="UP000242877">
    <property type="component" value="Unassembled WGS sequence"/>
</dbReference>
<feature type="compositionally biased region" description="Low complexity" evidence="7">
    <location>
        <begin position="983"/>
        <end position="998"/>
    </location>
</feature>
<feature type="compositionally biased region" description="Polar residues" evidence="7">
    <location>
        <begin position="1169"/>
        <end position="1180"/>
    </location>
</feature>
<dbReference type="PANTHER" id="PTHR47338:SF5">
    <property type="entry name" value="ZN(II)2CYS6 TRANSCRIPTION FACTOR (EUROFUNG)"/>
    <property type="match status" value="1"/>
</dbReference>
<keyword evidence="3" id="KW-0805">Transcription regulation</keyword>
<keyword evidence="2" id="KW-0479">Metal-binding</keyword>
<dbReference type="GO" id="GO:0003677">
    <property type="term" value="F:DNA binding"/>
    <property type="evidence" value="ECO:0007669"/>
    <property type="project" value="UniProtKB-KW"/>
</dbReference>
<evidence type="ECO:0000313" key="10">
    <source>
        <dbReference type="Proteomes" id="UP000242877"/>
    </source>
</evidence>
<accession>A0A168BTQ6</accession>
<evidence type="ECO:0000259" key="8">
    <source>
        <dbReference type="PROSITE" id="PS50048"/>
    </source>
</evidence>
<dbReference type="SUPFAM" id="SSF57701">
    <property type="entry name" value="Zn2/Cys6 DNA-binding domain"/>
    <property type="match status" value="1"/>
</dbReference>
<dbReference type="GO" id="GO:0000981">
    <property type="term" value="F:DNA-binding transcription factor activity, RNA polymerase II-specific"/>
    <property type="evidence" value="ECO:0007669"/>
    <property type="project" value="InterPro"/>
</dbReference>
<keyword evidence="10" id="KW-1185">Reference proteome</keyword>
<feature type="region of interest" description="Disordered" evidence="7">
    <location>
        <begin position="85"/>
        <end position="115"/>
    </location>
</feature>
<feature type="region of interest" description="Disordered" evidence="7">
    <location>
        <begin position="1027"/>
        <end position="1184"/>
    </location>
</feature>
<evidence type="ECO:0000256" key="3">
    <source>
        <dbReference type="ARBA" id="ARBA00023015"/>
    </source>
</evidence>
<dbReference type="GO" id="GO:0005634">
    <property type="term" value="C:nucleus"/>
    <property type="evidence" value="ECO:0007669"/>
    <property type="project" value="UniProtKB-SubCell"/>
</dbReference>
<dbReference type="PANTHER" id="PTHR47338">
    <property type="entry name" value="ZN(II)2CYS6 TRANSCRIPTION FACTOR (EUROFUNG)-RELATED"/>
    <property type="match status" value="1"/>
</dbReference>
<dbReference type="Pfam" id="PF00172">
    <property type="entry name" value="Zn_clus"/>
    <property type="match status" value="1"/>
</dbReference>
<proteinExistence type="predicted"/>
<keyword evidence="4" id="KW-0238">DNA-binding</keyword>
<dbReference type="InterPro" id="IPR050815">
    <property type="entry name" value="TF_fung"/>
</dbReference>
<feature type="compositionally biased region" description="Polar residues" evidence="7">
    <location>
        <begin position="968"/>
        <end position="982"/>
    </location>
</feature>
<feature type="region of interest" description="Disordered" evidence="7">
    <location>
        <begin position="324"/>
        <end position="349"/>
    </location>
</feature>
<keyword evidence="6" id="KW-0539">Nucleus</keyword>
<dbReference type="CDD" id="cd00067">
    <property type="entry name" value="GAL4"/>
    <property type="match status" value="1"/>
</dbReference>
<dbReference type="Pfam" id="PF04082">
    <property type="entry name" value="Fungal_trans"/>
    <property type="match status" value="1"/>
</dbReference>
<dbReference type="SMART" id="SM00906">
    <property type="entry name" value="Fungal_trans"/>
    <property type="match status" value="1"/>
</dbReference>
<comment type="caution">
    <text evidence="9">The sequence shown here is derived from an EMBL/GenBank/DDBJ whole genome shotgun (WGS) entry which is preliminary data.</text>
</comment>
<evidence type="ECO:0000256" key="7">
    <source>
        <dbReference type="SAM" id="MobiDB-lite"/>
    </source>
</evidence>
<feature type="compositionally biased region" description="Polar residues" evidence="7">
    <location>
        <begin position="1088"/>
        <end position="1098"/>
    </location>
</feature>
<comment type="subcellular location">
    <subcellularLocation>
        <location evidence="1">Nucleus</location>
    </subcellularLocation>
</comment>
<feature type="compositionally biased region" description="Polar residues" evidence="7">
    <location>
        <begin position="894"/>
        <end position="903"/>
    </location>
</feature>
<feature type="compositionally biased region" description="Low complexity" evidence="7">
    <location>
        <begin position="491"/>
        <end position="500"/>
    </location>
</feature>
<feature type="region of interest" description="Disordered" evidence="7">
    <location>
        <begin position="565"/>
        <end position="587"/>
    </location>
</feature>
<dbReference type="SMART" id="SM00066">
    <property type="entry name" value="GAL4"/>
    <property type="match status" value="1"/>
</dbReference>
<feature type="compositionally biased region" description="Polar residues" evidence="7">
    <location>
        <begin position="578"/>
        <end position="587"/>
    </location>
</feature>
<dbReference type="AlphaFoldDB" id="A0A168BTQ6"/>
<feature type="region of interest" description="Disordered" evidence="7">
    <location>
        <begin position="963"/>
        <end position="1009"/>
    </location>
</feature>
<feature type="compositionally biased region" description="Polar residues" evidence="7">
    <location>
        <begin position="475"/>
        <end position="490"/>
    </location>
</feature>
<organism evidence="9 10">
    <name type="scientific">Ascosphaera apis ARSEF 7405</name>
    <dbReference type="NCBI Taxonomy" id="392613"/>
    <lineage>
        <taxon>Eukaryota</taxon>
        <taxon>Fungi</taxon>
        <taxon>Dikarya</taxon>
        <taxon>Ascomycota</taxon>
        <taxon>Pezizomycotina</taxon>
        <taxon>Eurotiomycetes</taxon>
        <taxon>Eurotiomycetidae</taxon>
        <taxon>Onygenales</taxon>
        <taxon>Ascosphaeraceae</taxon>
        <taxon>Ascosphaera</taxon>
    </lineage>
</organism>
<evidence type="ECO:0000256" key="6">
    <source>
        <dbReference type="ARBA" id="ARBA00023242"/>
    </source>
</evidence>
<feature type="compositionally biased region" description="Polar residues" evidence="7">
    <location>
        <begin position="999"/>
        <end position="1009"/>
    </location>
</feature>
<feature type="domain" description="Zn(2)-C6 fungal-type" evidence="8">
    <location>
        <begin position="6"/>
        <end position="38"/>
    </location>
</feature>
<dbReference type="PROSITE" id="PS50048">
    <property type="entry name" value="ZN2_CY6_FUNGAL_2"/>
    <property type="match status" value="1"/>
</dbReference>
<feature type="region of interest" description="Disordered" evidence="7">
    <location>
        <begin position="654"/>
        <end position="686"/>
    </location>
</feature>
<name>A0A168BTQ6_9EURO</name>
<dbReference type="Gene3D" id="4.10.240.10">
    <property type="entry name" value="Zn(2)-C6 fungal-type DNA-binding domain"/>
    <property type="match status" value="1"/>
</dbReference>
<dbReference type="VEuPathDB" id="FungiDB:AAP_01407"/>
<keyword evidence="5" id="KW-0804">Transcription</keyword>
<feature type="compositionally biased region" description="Pro residues" evidence="7">
    <location>
        <begin position="910"/>
        <end position="926"/>
    </location>
</feature>
<dbReference type="GO" id="GO:0008270">
    <property type="term" value="F:zinc ion binding"/>
    <property type="evidence" value="ECO:0007669"/>
    <property type="project" value="InterPro"/>
</dbReference>
<dbReference type="OrthoDB" id="5370478at2759"/>
<reference evidence="9 10" key="1">
    <citation type="journal article" date="2016" name="Genome Biol. Evol.">
        <title>Divergent and convergent evolution of fungal pathogenicity.</title>
        <authorList>
            <person name="Shang Y."/>
            <person name="Xiao G."/>
            <person name="Zheng P."/>
            <person name="Cen K."/>
            <person name="Zhan S."/>
            <person name="Wang C."/>
        </authorList>
    </citation>
    <scope>NUCLEOTIDE SEQUENCE [LARGE SCALE GENOMIC DNA]</scope>
    <source>
        <strain evidence="9 10">ARSEF 7405</strain>
    </source>
</reference>
<feature type="region of interest" description="Disordered" evidence="7">
    <location>
        <begin position="411"/>
        <end position="526"/>
    </location>
</feature>
<feature type="compositionally biased region" description="Polar residues" evidence="7">
    <location>
        <begin position="440"/>
        <end position="458"/>
    </location>
</feature>
<dbReference type="InterPro" id="IPR007219">
    <property type="entry name" value="XnlR_reg_dom"/>
</dbReference>
<feature type="region of interest" description="Disordered" evidence="7">
    <location>
        <begin position="894"/>
        <end position="926"/>
    </location>
</feature>
<evidence type="ECO:0000256" key="4">
    <source>
        <dbReference type="ARBA" id="ARBA00023125"/>
    </source>
</evidence>
<sequence length="1261" mass="134964">MRSSIACTRCRKSKIKCVNSGVETTCRACESSGRPCVYPTSTAGGAAAAAAANQVNSQHNGFVNSTSLAGTKREREMLSASAFGDKRGELDGGMNPSKKPRARKNGTGMPVALNGDRLNVNTKSTLASGPGSAAMFNSPVLTVKEWENIYELYQMHFATLLPFLQPTSYRAQVRQICDPIQSNQQRNQLQPRPDESMAALSSNLMDHSMNGDDSSVSSLVLMGVLTLTARFNAPLVQYHAAAVSPSAYSHAVFASEVYANELRKYFATPDSLDMEKPVMSRVQALLMLSLHEWGMCRGKQAWMYTGMAIRMALASDLGFEDAEDTVSQLPQAKGNDDGMNDAASTGSEGNDAVIEREIRRRTLWACFMLDRLVACGSKQRPRMLKVRDMHIQLPSDNAFMFGERVRSNHLNCWPKGPTPEPMRTSTEVDMTSRQRERALTASNGTIANAQNSQGQSLPSLRHSLGLPDEKGRSPVYSNSAVDGRQTTWAASSGTSSTSSPDTPPRNASINPSTSMGPGGPGNINILNDTEERTTTDVDRFELGADECVLGRVIRMMRISAKIGRWVSRKRSKKDDPSNPASASTRLQNHLTEFKNSLSRNLQYSSRNTDIHMYSKASLPSYALMHIMYFTSVMLLHRSSLYFVPLQSKDTANSIEGDYHSPYSRQQTAGAPLPSGELPPKLSDSATDRENLDTYLRAAQQLLELVRGCHDRDVMCESPLVGWGIYQSCFAGIYAVRFGLLNPKRNPVSGSTKYSNLANDVCKAIEILAEMRPRLKMAGTWFRTLHRLNSYYGCIQQELPLSYKPLGDDKDVSAVNKVFARYGCVEDQLQASVAPQLEAMPNPYVAPYTVLETGSALQAPQLSKSTPPIVAPRPEGGSNLSDLATAAVAREPFNTMNSKTSNGARSIAPLLHPPAPPSSAPPVPPPQNVRGDNLQLERAWSGISAPTKPETTATASNHVYTLPPLQPSLHASTQAPMGTSVLHTSTASAPPSVTTSSYSQGQPLNASANGQNGLTAVASAIANDELKTPQSSATMSLHGKPPEPSNGGRLQPLSSWAPAATMPSSHSLPPLIGGSKSAPGSAPALTYGATESSLPSSHQLAVPPGMGPPPAIVQHQSSQQPNVLPPLASSGYNHTIHASQSQPVAQPKHHAPATSLSSAGALMANPPPTSCSTARSPSQPTKPAAPLLSDSILSLDLGGDDALAFFEGAGWELFAPKLASKKTGLPDHHPVGANGMSRGWLGGSQGLPSGWLAVIWADVPTS</sequence>
<evidence type="ECO:0000256" key="2">
    <source>
        <dbReference type="ARBA" id="ARBA00022723"/>
    </source>
</evidence>
<evidence type="ECO:0000256" key="5">
    <source>
        <dbReference type="ARBA" id="ARBA00023163"/>
    </source>
</evidence>
<protein>
    <submittedName>
        <fullName evidence="9">C6 transcription factor</fullName>
    </submittedName>
</protein>